<dbReference type="PANTHER" id="PTHR10209:SF881">
    <property type="entry name" value="FI07970P-RELATED"/>
    <property type="match status" value="1"/>
</dbReference>
<keyword evidence="1" id="KW-0479">Metal-binding</keyword>
<dbReference type="VEuPathDB" id="TriTrypDB:ADEAN_000086500"/>
<dbReference type="EMBL" id="LR877145">
    <property type="protein sequence ID" value="CAD2213424.1"/>
    <property type="molecule type" value="Genomic_DNA"/>
</dbReference>
<keyword evidence="5" id="KW-0223">Dioxygenase</keyword>
<evidence type="ECO:0000256" key="2">
    <source>
        <dbReference type="ARBA" id="ARBA00023002"/>
    </source>
</evidence>
<evidence type="ECO:0000313" key="5">
    <source>
        <dbReference type="EMBL" id="CAD2213424.1"/>
    </source>
</evidence>
<dbReference type="InterPro" id="IPR026992">
    <property type="entry name" value="DIOX_N"/>
</dbReference>
<sequence>MSSLPIIDISPLIAGHKEGVQKVAEELDNACRTWGFFYIVGHGIPKERMEALTQMARTFFDQPMEEKLKIDIRHSTVHRGYGVVGVQQADPDLPYDNKETFDMHCDLKEDHPLVKQKVPLCGPNVHPDIPGWRDLMETHYKDMTNVARHLLRGLAIAIGIDEHFFSEKLNDPLSGFRLIRYPVLPNEENGACHLRRPHRLRYCHHSLPG</sequence>
<accession>A0A7G2C2E8</accession>
<reference evidence="5 6" key="1">
    <citation type="submission" date="2020-08" db="EMBL/GenBank/DDBJ databases">
        <authorList>
            <person name="Newling K."/>
            <person name="Davey J."/>
            <person name="Forrester S."/>
        </authorList>
    </citation>
    <scope>NUCLEOTIDE SEQUENCE [LARGE SCALE GENOMIC DNA]</scope>
    <source>
        <strain evidence="6">Crithidia deanei Carvalho (ATCC PRA-265)</strain>
    </source>
</reference>
<dbReference type="GO" id="GO:0046872">
    <property type="term" value="F:metal ion binding"/>
    <property type="evidence" value="ECO:0007669"/>
    <property type="project" value="UniProtKB-KW"/>
</dbReference>
<feature type="domain" description="Non-haem dioxygenase N-terminal" evidence="4">
    <location>
        <begin position="4"/>
        <end position="128"/>
    </location>
</feature>
<dbReference type="GO" id="GO:0051213">
    <property type="term" value="F:dioxygenase activity"/>
    <property type="evidence" value="ECO:0007669"/>
    <property type="project" value="UniProtKB-KW"/>
</dbReference>
<gene>
    <name evidence="5" type="ORF">ADEAN_000086500</name>
</gene>
<evidence type="ECO:0000259" key="4">
    <source>
        <dbReference type="Pfam" id="PF14226"/>
    </source>
</evidence>
<keyword evidence="2" id="KW-0560">Oxidoreductase</keyword>
<name>A0A7G2C2E8_9TRYP</name>
<protein>
    <submittedName>
        <fullName evidence="5">Non-haem dioxygenase in morphine synthesis N-terminal, putative</fullName>
    </submittedName>
</protein>
<keyword evidence="6" id="KW-1185">Reference proteome</keyword>
<organism evidence="5 6">
    <name type="scientific">Angomonas deanei</name>
    <dbReference type="NCBI Taxonomy" id="59799"/>
    <lineage>
        <taxon>Eukaryota</taxon>
        <taxon>Discoba</taxon>
        <taxon>Euglenozoa</taxon>
        <taxon>Kinetoplastea</taxon>
        <taxon>Metakinetoplastina</taxon>
        <taxon>Trypanosomatida</taxon>
        <taxon>Trypanosomatidae</taxon>
        <taxon>Strigomonadinae</taxon>
        <taxon>Angomonas</taxon>
    </lineage>
</organism>
<dbReference type="PANTHER" id="PTHR10209">
    <property type="entry name" value="OXIDOREDUCTASE, 2OG-FE II OXYGENASE FAMILY PROTEIN"/>
    <property type="match status" value="1"/>
</dbReference>
<evidence type="ECO:0000256" key="3">
    <source>
        <dbReference type="ARBA" id="ARBA00023004"/>
    </source>
</evidence>
<proteinExistence type="predicted"/>
<dbReference type="Proteomes" id="UP000515908">
    <property type="component" value="Chromosome 01"/>
</dbReference>
<dbReference type="SUPFAM" id="SSF51197">
    <property type="entry name" value="Clavaminate synthase-like"/>
    <property type="match status" value="1"/>
</dbReference>
<dbReference type="PRINTS" id="PR00682">
    <property type="entry name" value="IPNSYNTHASE"/>
</dbReference>
<keyword evidence="3" id="KW-0408">Iron</keyword>
<dbReference type="AlphaFoldDB" id="A0A7G2C2E8"/>
<evidence type="ECO:0000313" key="6">
    <source>
        <dbReference type="Proteomes" id="UP000515908"/>
    </source>
</evidence>
<evidence type="ECO:0000256" key="1">
    <source>
        <dbReference type="ARBA" id="ARBA00022723"/>
    </source>
</evidence>
<dbReference type="Gene3D" id="2.60.120.330">
    <property type="entry name" value="B-lactam Antibiotic, Isopenicillin N Synthase, Chain"/>
    <property type="match status" value="1"/>
</dbReference>
<dbReference type="Pfam" id="PF14226">
    <property type="entry name" value="DIOX_N"/>
    <property type="match status" value="1"/>
</dbReference>
<dbReference type="InterPro" id="IPR027443">
    <property type="entry name" value="IPNS-like_sf"/>
</dbReference>